<name>M5RGZ9_9BACT</name>
<dbReference type="AlphaFoldDB" id="M5RGZ9"/>
<keyword evidence="2" id="KW-1185">Reference proteome</keyword>
<comment type="caution">
    <text evidence="1">The sequence shown here is derived from an EMBL/GenBank/DDBJ whole genome shotgun (WGS) entry which is preliminary data.</text>
</comment>
<proteinExistence type="predicted"/>
<protein>
    <submittedName>
        <fullName evidence="1">Uncharacterized protein</fullName>
    </submittedName>
</protein>
<gene>
    <name evidence="1" type="ORF">RMSM_04479</name>
</gene>
<evidence type="ECO:0000313" key="1">
    <source>
        <dbReference type="EMBL" id="EMI18620.1"/>
    </source>
</evidence>
<sequence length="46" mass="5240">MLCQRKNFRATGNRVWVSESFSNDIENRVGLRGGDHRLEAYANLTG</sequence>
<evidence type="ECO:0000313" key="2">
    <source>
        <dbReference type="Proteomes" id="UP000011991"/>
    </source>
</evidence>
<dbReference type="Proteomes" id="UP000011991">
    <property type="component" value="Unassembled WGS sequence"/>
</dbReference>
<reference evidence="1 2" key="1">
    <citation type="journal article" date="2013" name="Mar. Genomics">
        <title>Expression of sulfatases in Rhodopirellula baltica and the diversity of sulfatases in the genus Rhodopirellula.</title>
        <authorList>
            <person name="Wegner C.E."/>
            <person name="Richter-Heitmann T."/>
            <person name="Klindworth A."/>
            <person name="Klockow C."/>
            <person name="Richter M."/>
            <person name="Achstetter T."/>
            <person name="Glockner F.O."/>
            <person name="Harder J."/>
        </authorList>
    </citation>
    <scope>NUCLEOTIDE SEQUENCE [LARGE SCALE GENOMIC DNA]</scope>
    <source>
        <strain evidence="1 2">SM1</strain>
    </source>
</reference>
<dbReference type="PATRIC" id="fig|1265738.3.peg.4498"/>
<organism evidence="1 2">
    <name type="scientific">Rhodopirellula maiorica SM1</name>
    <dbReference type="NCBI Taxonomy" id="1265738"/>
    <lineage>
        <taxon>Bacteria</taxon>
        <taxon>Pseudomonadati</taxon>
        <taxon>Planctomycetota</taxon>
        <taxon>Planctomycetia</taxon>
        <taxon>Pirellulales</taxon>
        <taxon>Pirellulaceae</taxon>
        <taxon>Novipirellula</taxon>
    </lineage>
</organism>
<dbReference type="EMBL" id="ANOG01000641">
    <property type="protein sequence ID" value="EMI18620.1"/>
    <property type="molecule type" value="Genomic_DNA"/>
</dbReference>
<accession>M5RGZ9</accession>